<feature type="region of interest" description="Disordered" evidence="5">
    <location>
        <begin position="85"/>
        <end position="109"/>
    </location>
</feature>
<feature type="region of interest" description="Disordered" evidence="5">
    <location>
        <begin position="255"/>
        <end position="292"/>
    </location>
</feature>
<keyword evidence="3 4" id="KW-0539">Nucleus</keyword>
<feature type="domain" description="Ethylene-responsive binding factor-associated repression" evidence="7">
    <location>
        <begin position="51"/>
        <end position="84"/>
    </location>
</feature>
<evidence type="ECO:0000256" key="5">
    <source>
        <dbReference type="SAM" id="MobiDB-lite"/>
    </source>
</evidence>
<reference evidence="8" key="1">
    <citation type="submission" date="2025-05" db="UniProtKB">
        <authorList>
            <consortium name="RefSeq"/>
        </authorList>
    </citation>
    <scope>NUCLEOTIDE SEQUENCE [LARGE SCALE GENOMIC DNA]</scope>
</reference>
<comment type="similarity">
    <text evidence="2 4">Belongs to the Ninja family.</text>
</comment>
<evidence type="ECO:0000313" key="9">
    <source>
        <dbReference type="RefSeq" id="XP_048330301.2"/>
    </source>
</evidence>
<dbReference type="GeneID" id="107418937"/>
<keyword evidence="6" id="KW-1133">Transmembrane helix</keyword>
<proteinExistence type="inferred from homology"/>
<reference evidence="9" key="2">
    <citation type="submission" date="2025-08" db="UniProtKB">
        <authorList>
            <consortium name="RefSeq"/>
        </authorList>
    </citation>
    <scope>IDENTIFICATION</scope>
    <source>
        <tissue evidence="9">Seedling</tissue>
    </source>
</reference>
<evidence type="ECO:0000256" key="2">
    <source>
        <dbReference type="ARBA" id="ARBA00006081"/>
    </source>
</evidence>
<gene>
    <name evidence="9" type="primary">LOC107418937</name>
</gene>
<comment type="function">
    <text evidence="4">Acts as a negative regulator of abscisic acid (ABA) response.</text>
</comment>
<keyword evidence="8" id="KW-1185">Reference proteome</keyword>
<accession>A0ABM3IKD9</accession>
<dbReference type="Pfam" id="PF07897">
    <property type="entry name" value="EAR"/>
    <property type="match status" value="1"/>
</dbReference>
<keyword evidence="6" id="KW-0472">Membrane</keyword>
<sequence>MGEDKVAALKTGLFSMQNDDEIENPTNFFQRFSSEKIQISVSEEFSQQPDLSLRLSLGGPYGENSKQNNNNNNKLLARSSSVGGVMANEERGGGGGHADTGAGAGAGKPKTLPAATTTYLSLSRSCSLPVESEKRMIELKEFQAIKRMVAKKRMVVEKQRNCSRVSFEDEKSQPEPEVTLAVPAPPISSSEMAAWAAASATKSPALSRAILKIKSQGHVFDGKQAEGTALGIRGDIVFSGYEDSTAGKKILSATQSLSEQRDKEPAFTTQPIANGKSVGTAENKQENPTKKAKVSNGIVLDNGMDVMTKMPSVSCIGDGPNGRRIEGFLYKYTKSQVKRELQNLQMNGETFSVHYPIFWLSFYVEYIMFCCKLLLIFALVKKRGRQKT</sequence>
<feature type="compositionally biased region" description="Gly residues" evidence="5">
    <location>
        <begin position="93"/>
        <end position="106"/>
    </location>
</feature>
<dbReference type="InterPro" id="IPR012463">
    <property type="entry name" value="Ninja_motif"/>
</dbReference>
<dbReference type="InterPro" id="IPR032310">
    <property type="entry name" value="NLS_NINJA_AFP-like"/>
</dbReference>
<evidence type="ECO:0000259" key="7">
    <source>
        <dbReference type="Pfam" id="PF07897"/>
    </source>
</evidence>
<name>A0ABM3IKD9_ZIZJJ</name>
<organism evidence="8 9">
    <name type="scientific">Ziziphus jujuba</name>
    <name type="common">Chinese jujube</name>
    <name type="synonym">Ziziphus sativa</name>
    <dbReference type="NCBI Taxonomy" id="326968"/>
    <lineage>
        <taxon>Eukaryota</taxon>
        <taxon>Viridiplantae</taxon>
        <taxon>Streptophyta</taxon>
        <taxon>Embryophyta</taxon>
        <taxon>Tracheophyta</taxon>
        <taxon>Spermatophyta</taxon>
        <taxon>Magnoliopsida</taxon>
        <taxon>eudicotyledons</taxon>
        <taxon>Gunneridae</taxon>
        <taxon>Pentapetalae</taxon>
        <taxon>rosids</taxon>
        <taxon>fabids</taxon>
        <taxon>Rosales</taxon>
        <taxon>Rhamnaceae</taxon>
        <taxon>Paliureae</taxon>
        <taxon>Ziziphus</taxon>
    </lineage>
</organism>
<keyword evidence="6" id="KW-0812">Transmembrane</keyword>
<evidence type="ECO:0000256" key="4">
    <source>
        <dbReference type="RuleBase" id="RU369029"/>
    </source>
</evidence>
<dbReference type="RefSeq" id="XP_048330301.2">
    <property type="nucleotide sequence ID" value="XM_048474344.2"/>
</dbReference>
<dbReference type="Proteomes" id="UP001652623">
    <property type="component" value="Chromosome 2"/>
</dbReference>
<dbReference type="Pfam" id="PF16136">
    <property type="entry name" value="NLS_NINJA_AFP"/>
    <property type="match status" value="1"/>
</dbReference>
<feature type="transmembrane region" description="Helical" evidence="6">
    <location>
        <begin position="357"/>
        <end position="380"/>
    </location>
</feature>
<evidence type="ECO:0000256" key="3">
    <source>
        <dbReference type="ARBA" id="ARBA00023242"/>
    </source>
</evidence>
<dbReference type="PANTHER" id="PTHR31413">
    <property type="entry name" value="AFP HOMOLOG 2"/>
    <property type="match status" value="1"/>
</dbReference>
<dbReference type="InterPro" id="IPR031307">
    <property type="entry name" value="Ninja_fam"/>
</dbReference>
<evidence type="ECO:0000256" key="6">
    <source>
        <dbReference type="SAM" id="Phobius"/>
    </source>
</evidence>
<evidence type="ECO:0000256" key="1">
    <source>
        <dbReference type="ARBA" id="ARBA00004123"/>
    </source>
</evidence>
<protein>
    <recommendedName>
        <fullName evidence="4">Ninja-family protein</fullName>
    </recommendedName>
    <alternativeName>
        <fullName evidence="4">ABI-binding protein</fullName>
    </alternativeName>
</protein>
<dbReference type="PANTHER" id="PTHR31413:SF43">
    <property type="entry name" value="NINJA-FAMILY PROTEIN"/>
    <property type="match status" value="1"/>
</dbReference>
<feature type="region of interest" description="Disordered" evidence="5">
    <location>
        <begin position="57"/>
        <end position="76"/>
    </location>
</feature>
<evidence type="ECO:0000313" key="8">
    <source>
        <dbReference type="Proteomes" id="UP001652623"/>
    </source>
</evidence>
<comment type="subcellular location">
    <subcellularLocation>
        <location evidence="1 4">Nucleus</location>
    </subcellularLocation>
</comment>